<feature type="transmembrane region" description="Helical" evidence="2">
    <location>
        <begin position="25"/>
        <end position="46"/>
    </location>
</feature>
<keyword evidence="2" id="KW-1133">Transmembrane helix</keyword>
<feature type="coiled-coil region" evidence="1">
    <location>
        <begin position="336"/>
        <end position="403"/>
    </location>
</feature>
<dbReference type="PRINTS" id="PR01490">
    <property type="entry name" value="RTXTOXIND"/>
</dbReference>
<name>A0ABN8GJI3_9BACL</name>
<evidence type="ECO:0000256" key="2">
    <source>
        <dbReference type="SAM" id="Phobius"/>
    </source>
</evidence>
<evidence type="ECO:0000256" key="1">
    <source>
        <dbReference type="SAM" id="Coils"/>
    </source>
</evidence>
<feature type="domain" description="AprE-like beta-barrel" evidence="3">
    <location>
        <begin position="450"/>
        <end position="535"/>
    </location>
</feature>
<evidence type="ECO:0000259" key="3">
    <source>
        <dbReference type="Pfam" id="PF26002"/>
    </source>
</evidence>
<dbReference type="PANTHER" id="PTHR30386">
    <property type="entry name" value="MEMBRANE FUSION SUBUNIT OF EMRAB-TOLC MULTIDRUG EFFLUX PUMP"/>
    <property type="match status" value="1"/>
</dbReference>
<dbReference type="InterPro" id="IPR058982">
    <property type="entry name" value="Beta-barrel_AprE"/>
</dbReference>
<comment type="caution">
    <text evidence="4">The sequence shown here is derived from an EMBL/GenBank/DDBJ whole genome shotgun (WGS) entry which is preliminary data.</text>
</comment>
<protein>
    <recommendedName>
        <fullName evidence="3">AprE-like beta-barrel domain-containing protein</fullName>
    </recommendedName>
</protein>
<dbReference type="EMBL" id="CAKMMG010000004">
    <property type="protein sequence ID" value="CAH1209387.1"/>
    <property type="molecule type" value="Genomic_DNA"/>
</dbReference>
<gene>
    <name evidence="4" type="ORF">PAECIP111892_03206</name>
</gene>
<dbReference type="Proteomes" id="UP000838324">
    <property type="component" value="Unassembled WGS sequence"/>
</dbReference>
<dbReference type="InterPro" id="IPR050739">
    <property type="entry name" value="MFP"/>
</dbReference>
<dbReference type="Gene3D" id="2.40.30.170">
    <property type="match status" value="1"/>
</dbReference>
<evidence type="ECO:0000313" key="5">
    <source>
        <dbReference type="Proteomes" id="UP000838324"/>
    </source>
</evidence>
<dbReference type="RefSeq" id="WP_236334828.1">
    <property type="nucleotide sequence ID" value="NZ_CAKMMG010000004.1"/>
</dbReference>
<keyword evidence="2" id="KW-0812">Transmembrane</keyword>
<keyword evidence="1" id="KW-0175">Coiled coil</keyword>
<keyword evidence="2" id="KW-0472">Membrane</keyword>
<accession>A0ABN8GJI3</accession>
<evidence type="ECO:0000313" key="4">
    <source>
        <dbReference type="EMBL" id="CAH1209387.1"/>
    </source>
</evidence>
<sequence>MSGIIHDLSEMSDSREIMESKTNPVISIFMFIVLILLAAAFTWSFFGKMDVVAKASAIVRPNEKVSTIQSALTGKVEQVYIREGMKVQRGEKLLSFEHKDLDVELAQQHDQLSKLIRKIEYLQRYKQSIHDLHNLFSAGKTEEAYYSDMVEQFLLEYNVQQQSFEATNDQLAAAVHENIGSRETLSANLNASETKSLLDKQDLERKKNLLYTELTNEKLLEQSIRTGRNLLPVSDAKRTEQYNTYQIKYEQLTNIAADKKADYDRSASLGERLMSKSQIDTAHQQYQNAQLQTSQYQQESLLGAQSNITGYAQELKELQVSLDLLNEGKDTPSSEREAIKLQEQQLSDKQEDLNKQQTLNLATEKTALEKLKLDRIVQIHALIEEEQKNLTALQENVKQLELGQEKTVLTAPIAGTVNILKDTTIGDMVQAGESLLTIIPTNESKYKMSLAVPNAEAGKISIGDKVDLSFTAFPKQSFGSLRGTITSISTDSVVQQDGLSYYLAEATIPNSPLTNRRGERGELRIGMTANASVITDSKKIIDFILEKINLKD</sequence>
<organism evidence="4 5">
    <name type="scientific">Paenibacillus auburnensis</name>
    <dbReference type="NCBI Taxonomy" id="2905649"/>
    <lineage>
        <taxon>Bacteria</taxon>
        <taxon>Bacillati</taxon>
        <taxon>Bacillota</taxon>
        <taxon>Bacilli</taxon>
        <taxon>Bacillales</taxon>
        <taxon>Paenibacillaceae</taxon>
        <taxon>Paenibacillus</taxon>
    </lineage>
</organism>
<keyword evidence="5" id="KW-1185">Reference proteome</keyword>
<proteinExistence type="predicted"/>
<reference evidence="4" key="1">
    <citation type="submission" date="2022-01" db="EMBL/GenBank/DDBJ databases">
        <authorList>
            <person name="Criscuolo A."/>
        </authorList>
    </citation>
    <scope>NUCLEOTIDE SEQUENCE</scope>
    <source>
        <strain evidence="4">CIP111892</strain>
    </source>
</reference>
<dbReference type="Pfam" id="PF26002">
    <property type="entry name" value="Beta-barrel_AprE"/>
    <property type="match status" value="1"/>
</dbReference>
<dbReference type="PANTHER" id="PTHR30386:SF28">
    <property type="entry name" value="EXPORTED PROTEIN"/>
    <property type="match status" value="1"/>
</dbReference>